<reference evidence="1 2" key="1">
    <citation type="submission" date="2020-11" db="EMBL/GenBank/DDBJ databases">
        <title>A novel isolate from a Black sea contaminated sediment with potential to produce alkanes: Plantactinospora alkalitolerans sp. nov.</title>
        <authorList>
            <person name="Carro L."/>
            <person name="Veyisoglu A."/>
            <person name="Guven K."/>
            <person name="Schumann P."/>
            <person name="Klenk H.-P."/>
            <person name="Sahin N."/>
        </authorList>
    </citation>
    <scope>NUCLEOTIDE SEQUENCE [LARGE SCALE GENOMIC DNA]</scope>
    <source>
        <strain evidence="1 2">S1510</strain>
    </source>
</reference>
<name>A0ABS0H9R2_9ACTN</name>
<protein>
    <submittedName>
        <fullName evidence="1">Uncharacterized protein</fullName>
    </submittedName>
</protein>
<proteinExistence type="predicted"/>
<keyword evidence="2" id="KW-1185">Reference proteome</keyword>
<dbReference type="RefSeq" id="WP_196206675.1">
    <property type="nucleotide sequence ID" value="NZ_JADPUN010000422.1"/>
</dbReference>
<evidence type="ECO:0000313" key="1">
    <source>
        <dbReference type="EMBL" id="MBF9135216.1"/>
    </source>
</evidence>
<organism evidence="1 2">
    <name type="scientific">Plantactinospora alkalitolerans</name>
    <dbReference type="NCBI Taxonomy" id="2789879"/>
    <lineage>
        <taxon>Bacteria</taxon>
        <taxon>Bacillati</taxon>
        <taxon>Actinomycetota</taxon>
        <taxon>Actinomycetes</taxon>
        <taxon>Micromonosporales</taxon>
        <taxon>Micromonosporaceae</taxon>
        <taxon>Plantactinospora</taxon>
    </lineage>
</organism>
<accession>A0ABS0H9R2</accession>
<evidence type="ECO:0000313" key="2">
    <source>
        <dbReference type="Proteomes" id="UP000638560"/>
    </source>
</evidence>
<gene>
    <name evidence="1" type="ORF">I0C86_40780</name>
</gene>
<dbReference type="Proteomes" id="UP000638560">
    <property type="component" value="Unassembled WGS sequence"/>
</dbReference>
<comment type="caution">
    <text evidence="1">The sequence shown here is derived from an EMBL/GenBank/DDBJ whole genome shotgun (WGS) entry which is preliminary data.</text>
</comment>
<sequence>MRTYSRLPTDWGQPEGEGVYCGACRRSNIVLNLGSRQAQCCGAQMVAPSWRDSFQCRCLAGCGTEVSVASFEPQEAARQLTCEQCQARTA</sequence>
<dbReference type="EMBL" id="JADPUN010000422">
    <property type="protein sequence ID" value="MBF9135216.1"/>
    <property type="molecule type" value="Genomic_DNA"/>
</dbReference>